<accession>A0A388TIH2</accession>
<comment type="caution">
    <text evidence="1">The sequence shown here is derived from an EMBL/GenBank/DDBJ whole genome shotgun (WGS) entry which is preliminary data.</text>
</comment>
<dbReference type="PANTHER" id="PTHR34070:SF1">
    <property type="entry name" value="DNA ALKYLATION REPAIR PROTEIN"/>
    <property type="match status" value="1"/>
</dbReference>
<dbReference type="SUPFAM" id="SSF48371">
    <property type="entry name" value="ARM repeat"/>
    <property type="match status" value="1"/>
</dbReference>
<dbReference type="Gene3D" id="1.25.10.90">
    <property type="match status" value="1"/>
</dbReference>
<gene>
    <name evidence="1" type="ORF">NO2_1474</name>
</gene>
<protein>
    <submittedName>
        <fullName evidence="1">DNA alkylation repair protein</fullName>
    </submittedName>
</protein>
<keyword evidence="2" id="KW-1185">Reference proteome</keyword>
<dbReference type="EMBL" id="BGZO01000082">
    <property type="protein sequence ID" value="GBR77014.1"/>
    <property type="molecule type" value="Genomic_DNA"/>
</dbReference>
<dbReference type="InterPro" id="IPR016024">
    <property type="entry name" value="ARM-type_fold"/>
</dbReference>
<dbReference type="PANTHER" id="PTHR34070">
    <property type="entry name" value="ARMADILLO-TYPE FOLD"/>
    <property type="match status" value="1"/>
</dbReference>
<organism evidence="1 2">
    <name type="scientific">Candidatus Termititenax persephonae</name>
    <dbReference type="NCBI Taxonomy" id="2218525"/>
    <lineage>
        <taxon>Bacteria</taxon>
        <taxon>Bacillati</taxon>
        <taxon>Candidatus Margulisiibacteriota</taxon>
        <taxon>Candidatus Termititenacia</taxon>
        <taxon>Candidatus Termititenacales</taxon>
        <taxon>Candidatus Termititenacaceae</taxon>
        <taxon>Candidatus Termititenax</taxon>
    </lineage>
</organism>
<sequence>MKIMERLNKLAKGNAEYRKFNARIINDATVKYIGVRTPDLKKIAREIAQADWQEFLKNNNWHIYEMKAVAFYLPQFLKLDFAEFFALYARLSPYASSWANCDCLGIKKDFIRQNPVQSWRKIAEYLNSGNGWAVRIGLNLVFANFLDAENIDRTLAEIKKIDSRYHAEAQRGTLDYYVKMMLAWTLAEVAVKQRVKVENILPKLDRETAKYTKQKMRDSRRI</sequence>
<dbReference type="Pfam" id="PF08713">
    <property type="entry name" value="DNA_alkylation"/>
    <property type="match status" value="1"/>
</dbReference>
<dbReference type="AlphaFoldDB" id="A0A388TIH2"/>
<dbReference type="InterPro" id="IPR014825">
    <property type="entry name" value="DNA_alkylation"/>
</dbReference>
<reference evidence="1 2" key="1">
    <citation type="journal article" date="2019" name="ISME J.">
        <title>Genome analyses of uncultured TG2/ZB3 bacteria in 'Margulisbacteria' specifically attached to ectosymbiotic spirochetes of protists in the termite gut.</title>
        <authorList>
            <person name="Utami Y.D."/>
            <person name="Kuwahara H."/>
            <person name="Igai K."/>
            <person name="Murakami T."/>
            <person name="Sugaya K."/>
            <person name="Morikawa T."/>
            <person name="Nagura Y."/>
            <person name="Yuki M."/>
            <person name="Deevong P."/>
            <person name="Inoue T."/>
            <person name="Kihara K."/>
            <person name="Lo N."/>
            <person name="Yamada A."/>
            <person name="Ohkuma M."/>
            <person name="Hongoh Y."/>
        </authorList>
    </citation>
    <scope>NUCLEOTIDE SEQUENCE [LARGE SCALE GENOMIC DNA]</scope>
    <source>
        <strain evidence="1">NkOx7-02</strain>
    </source>
</reference>
<dbReference type="CDD" id="cd06561">
    <property type="entry name" value="AlkD_like"/>
    <property type="match status" value="1"/>
</dbReference>
<feature type="non-terminal residue" evidence="1">
    <location>
        <position position="222"/>
    </location>
</feature>
<proteinExistence type="predicted"/>
<evidence type="ECO:0000313" key="1">
    <source>
        <dbReference type="EMBL" id="GBR77014.1"/>
    </source>
</evidence>
<name>A0A388TIH2_9BACT</name>
<evidence type="ECO:0000313" key="2">
    <source>
        <dbReference type="Proteomes" id="UP000275925"/>
    </source>
</evidence>
<dbReference type="Proteomes" id="UP000275925">
    <property type="component" value="Unassembled WGS sequence"/>
</dbReference>